<organism evidence="2 3">
    <name type="scientific">Rhizobium grahamii</name>
    <dbReference type="NCBI Taxonomy" id="1120045"/>
    <lineage>
        <taxon>Bacteria</taxon>
        <taxon>Pseudomonadati</taxon>
        <taxon>Pseudomonadota</taxon>
        <taxon>Alphaproteobacteria</taxon>
        <taxon>Hyphomicrobiales</taxon>
        <taxon>Rhizobiaceae</taxon>
        <taxon>Rhizobium/Agrobacterium group</taxon>
        <taxon>Rhizobium</taxon>
    </lineage>
</organism>
<dbReference type="EMBL" id="CP043499">
    <property type="protein sequence ID" value="QFY63536.1"/>
    <property type="molecule type" value="Genomic_DNA"/>
</dbReference>
<dbReference type="PANTHER" id="PTHR37844:SF2">
    <property type="entry name" value="SER_THR PROTEIN PHOSPHATASE SUPERFAMILY (AFU_ORTHOLOGUE AFUA_1G14840)"/>
    <property type="match status" value="1"/>
</dbReference>
<keyword evidence="3" id="KW-1185">Reference proteome</keyword>
<dbReference type="Pfam" id="PF00149">
    <property type="entry name" value="Metallophos"/>
    <property type="match status" value="1"/>
</dbReference>
<keyword evidence="2" id="KW-0614">Plasmid</keyword>
<sequence>MKLWVISDLHLEFRVPFNHQPPEETDVVVCAGDINRKGIIPSLRWLADTIVPEIPIVCVAGNHEFWGGSVQENIRDAREFACGLPNIHFLENAIVDIGDARFIGGTLWTDFRLFGREPALAMAAAEEGMYDYRRIKFTKQPYKKFKPIHAFRKHQETRDFIAKTLQESQGQTTVVVTHHAPSSRSIPTWDQEDSVVGCYASHLESLILDAQPSLWIHGHVHSRNDYNIGGTRVVSNPRGYPGEWTGFDPGLVVEIGANPRSNEELAGSALAVLDNVPDVDPDREEE</sequence>
<dbReference type="SUPFAM" id="SSF56300">
    <property type="entry name" value="Metallo-dependent phosphatases"/>
    <property type="match status" value="1"/>
</dbReference>
<geneLocation type="plasmid" evidence="2 3">
    <name>unnamed</name>
</geneLocation>
<evidence type="ECO:0000259" key="1">
    <source>
        <dbReference type="Pfam" id="PF00149"/>
    </source>
</evidence>
<dbReference type="Proteomes" id="UP000326881">
    <property type="component" value="Plasmid unnamed"/>
</dbReference>
<feature type="domain" description="Calcineurin-like phosphoesterase" evidence="1">
    <location>
        <begin position="1"/>
        <end position="222"/>
    </location>
</feature>
<dbReference type="PANTHER" id="PTHR37844">
    <property type="entry name" value="SER/THR PROTEIN PHOSPHATASE SUPERFAMILY (AFU_ORTHOLOGUE AFUA_1G14840)"/>
    <property type="match status" value="1"/>
</dbReference>
<evidence type="ECO:0000313" key="3">
    <source>
        <dbReference type="Proteomes" id="UP000326881"/>
    </source>
</evidence>
<dbReference type="KEGG" id="rgr:FZ934_25170"/>
<proteinExistence type="predicted"/>
<accession>A0A5Q0CCJ3</accession>
<dbReference type="GO" id="GO:0016787">
    <property type="term" value="F:hydrolase activity"/>
    <property type="evidence" value="ECO:0007669"/>
    <property type="project" value="InterPro"/>
</dbReference>
<name>A0A5Q0CCJ3_9HYPH</name>
<dbReference type="InterPro" id="IPR004843">
    <property type="entry name" value="Calcineurin-like_PHP"/>
</dbReference>
<reference evidence="2 3" key="1">
    <citation type="submission" date="2019-08" db="EMBL/GenBank/DDBJ databases">
        <title>Prosopis cineraria nodule microbiome.</title>
        <authorList>
            <person name="Ali R."/>
            <person name="Chaluvadi S.R."/>
            <person name="Wang X."/>
        </authorList>
    </citation>
    <scope>NUCLEOTIDE SEQUENCE [LARGE SCALE GENOMIC DNA]</scope>
    <source>
        <strain evidence="2 3">BG7</strain>
        <plasmid evidence="2 3">unnamed</plasmid>
    </source>
</reference>
<evidence type="ECO:0000313" key="2">
    <source>
        <dbReference type="EMBL" id="QFY63536.1"/>
    </source>
</evidence>
<dbReference type="AlphaFoldDB" id="A0A5Q0CCJ3"/>
<dbReference type="InterPro" id="IPR029052">
    <property type="entry name" value="Metallo-depent_PP-like"/>
</dbReference>
<dbReference type="Gene3D" id="3.60.21.10">
    <property type="match status" value="1"/>
</dbReference>
<protein>
    <submittedName>
        <fullName evidence="2">Phosphatase</fullName>
    </submittedName>
</protein>
<dbReference type="OrthoDB" id="356681at2"/>
<gene>
    <name evidence="2" type="ORF">FZ934_25170</name>
</gene>